<feature type="non-terminal residue" evidence="2">
    <location>
        <position position="135"/>
    </location>
</feature>
<keyword evidence="3" id="KW-1185">Reference proteome</keyword>
<accession>A0A4P9Y6K7</accession>
<dbReference type="GO" id="GO:0005938">
    <property type="term" value="C:cell cortex"/>
    <property type="evidence" value="ECO:0007669"/>
    <property type="project" value="TreeGrafter"/>
</dbReference>
<dbReference type="EMBL" id="KZ987802">
    <property type="protein sequence ID" value="RKP14687.1"/>
    <property type="molecule type" value="Genomic_DNA"/>
</dbReference>
<dbReference type="OrthoDB" id="6287725at2759"/>
<dbReference type="PANTHER" id="PTHR12295">
    <property type="entry name" value="FURRY-RELATED"/>
    <property type="match status" value="1"/>
</dbReference>
<dbReference type="PANTHER" id="PTHR12295:SF30">
    <property type="entry name" value="PROTEIN FURRY"/>
    <property type="match status" value="1"/>
</dbReference>
<name>A0A4P9Y6K7_9FUNG</name>
<dbReference type="InterPro" id="IPR039867">
    <property type="entry name" value="Furry/Tao3/Mor2"/>
</dbReference>
<dbReference type="GO" id="GO:0000902">
    <property type="term" value="P:cell morphogenesis"/>
    <property type="evidence" value="ECO:0007669"/>
    <property type="project" value="InterPro"/>
</dbReference>
<dbReference type="AlphaFoldDB" id="A0A4P9Y6K7"/>
<gene>
    <name evidence="2" type="ORF">BJ684DRAFT_8157</name>
</gene>
<reference evidence="3" key="1">
    <citation type="journal article" date="2018" name="Nat. Microbiol.">
        <title>Leveraging single-cell genomics to expand the fungal tree of life.</title>
        <authorList>
            <person name="Ahrendt S.R."/>
            <person name="Quandt C.A."/>
            <person name="Ciobanu D."/>
            <person name="Clum A."/>
            <person name="Salamov A."/>
            <person name="Andreopoulos B."/>
            <person name="Cheng J.F."/>
            <person name="Woyke T."/>
            <person name="Pelin A."/>
            <person name="Henrissat B."/>
            <person name="Reynolds N.K."/>
            <person name="Benny G.L."/>
            <person name="Smith M.E."/>
            <person name="James T.Y."/>
            <person name="Grigoriev I.V."/>
        </authorList>
    </citation>
    <scope>NUCLEOTIDE SEQUENCE [LARGE SCALE GENOMIC DNA]</scope>
</reference>
<dbReference type="InterPro" id="IPR025614">
    <property type="entry name" value="Cell_morpho_N"/>
</dbReference>
<evidence type="ECO:0000313" key="2">
    <source>
        <dbReference type="EMBL" id="RKP14687.1"/>
    </source>
</evidence>
<sequence>MLLPLAPKATAEVNYPGWAAAVETLYPKASKMVLKPKHWQVAHPLQATLLCVSRRAHFLDRWLPFIETALHPPRSGVGAAWRGGGGTGSSSRHLFQALGSVSRLVWVYLYRCQESYTASTRKLDIVVKLLFPPGR</sequence>
<evidence type="ECO:0000259" key="1">
    <source>
        <dbReference type="Pfam" id="PF14222"/>
    </source>
</evidence>
<protein>
    <submittedName>
        <fullName evidence="2">Cell morphogenesis protein N-terminal</fullName>
    </submittedName>
</protein>
<feature type="domain" description="Cell morphogenesis protein N-terminal" evidence="1">
    <location>
        <begin position="1"/>
        <end position="135"/>
    </location>
</feature>
<evidence type="ECO:0000313" key="3">
    <source>
        <dbReference type="Proteomes" id="UP000267251"/>
    </source>
</evidence>
<dbReference type="Proteomes" id="UP000267251">
    <property type="component" value="Unassembled WGS sequence"/>
</dbReference>
<dbReference type="Pfam" id="PF14222">
    <property type="entry name" value="MOR2-PAG1_N"/>
    <property type="match status" value="1"/>
</dbReference>
<organism evidence="2 3">
    <name type="scientific">Piptocephalis cylindrospora</name>
    <dbReference type="NCBI Taxonomy" id="1907219"/>
    <lineage>
        <taxon>Eukaryota</taxon>
        <taxon>Fungi</taxon>
        <taxon>Fungi incertae sedis</taxon>
        <taxon>Zoopagomycota</taxon>
        <taxon>Zoopagomycotina</taxon>
        <taxon>Zoopagomycetes</taxon>
        <taxon>Zoopagales</taxon>
        <taxon>Piptocephalidaceae</taxon>
        <taxon>Piptocephalis</taxon>
    </lineage>
</organism>
<proteinExistence type="predicted"/>
<dbReference type="GO" id="GO:0030427">
    <property type="term" value="C:site of polarized growth"/>
    <property type="evidence" value="ECO:0007669"/>
    <property type="project" value="TreeGrafter"/>
</dbReference>